<evidence type="ECO:0000256" key="1">
    <source>
        <dbReference type="SAM" id="MobiDB-lite"/>
    </source>
</evidence>
<dbReference type="EMBL" id="BPLR01013262">
    <property type="protein sequence ID" value="GIY60007.1"/>
    <property type="molecule type" value="Genomic_DNA"/>
</dbReference>
<dbReference type="AlphaFoldDB" id="A0AAV4UPW1"/>
<proteinExistence type="predicted"/>
<organism evidence="2 3">
    <name type="scientific">Caerostris extrusa</name>
    <name type="common">Bark spider</name>
    <name type="synonym">Caerostris bankana</name>
    <dbReference type="NCBI Taxonomy" id="172846"/>
    <lineage>
        <taxon>Eukaryota</taxon>
        <taxon>Metazoa</taxon>
        <taxon>Ecdysozoa</taxon>
        <taxon>Arthropoda</taxon>
        <taxon>Chelicerata</taxon>
        <taxon>Arachnida</taxon>
        <taxon>Araneae</taxon>
        <taxon>Araneomorphae</taxon>
        <taxon>Entelegynae</taxon>
        <taxon>Araneoidea</taxon>
        <taxon>Araneidae</taxon>
        <taxon>Caerostris</taxon>
    </lineage>
</organism>
<keyword evidence="3" id="KW-1185">Reference proteome</keyword>
<feature type="region of interest" description="Disordered" evidence="1">
    <location>
        <begin position="60"/>
        <end position="79"/>
    </location>
</feature>
<sequence>MYFLRILLPRILKGTVSSFRLLSFRQSKDTCLFSQIGSFYRGLYQTSRLAGVWCTTTTTRPKRQNPTPKKTFRGSIASSTSGTSYGDYRCTNKSISSLSLGGPITDDVQKETNCPNQFCISNDVGTHIPGSEKIAEFLIKT</sequence>
<evidence type="ECO:0000313" key="3">
    <source>
        <dbReference type="Proteomes" id="UP001054945"/>
    </source>
</evidence>
<dbReference type="Proteomes" id="UP001054945">
    <property type="component" value="Unassembled WGS sequence"/>
</dbReference>
<reference evidence="2 3" key="1">
    <citation type="submission" date="2021-06" db="EMBL/GenBank/DDBJ databases">
        <title>Caerostris extrusa draft genome.</title>
        <authorList>
            <person name="Kono N."/>
            <person name="Arakawa K."/>
        </authorList>
    </citation>
    <scope>NUCLEOTIDE SEQUENCE [LARGE SCALE GENOMIC DNA]</scope>
</reference>
<accession>A0AAV4UPW1</accession>
<evidence type="ECO:0000313" key="2">
    <source>
        <dbReference type="EMBL" id="GIY60007.1"/>
    </source>
</evidence>
<name>A0AAV4UPW1_CAEEX</name>
<comment type="caution">
    <text evidence="2">The sequence shown here is derived from an EMBL/GenBank/DDBJ whole genome shotgun (WGS) entry which is preliminary data.</text>
</comment>
<protein>
    <submittedName>
        <fullName evidence="2">Uncharacterized protein</fullName>
    </submittedName>
</protein>
<gene>
    <name evidence="2" type="ORF">CEXT_354961</name>
</gene>